<dbReference type="RefSeq" id="WP_319614547.1">
    <property type="nucleotide sequence ID" value="NZ_JAWXYB010000018.1"/>
</dbReference>
<protein>
    <submittedName>
        <fullName evidence="3">Glycosyltransferase</fullName>
    </submittedName>
</protein>
<gene>
    <name evidence="3" type="ORF">SIL87_12825</name>
</gene>
<dbReference type="InterPro" id="IPR010610">
    <property type="entry name" value="EryCIII-like_C"/>
</dbReference>
<evidence type="ECO:0000313" key="3">
    <source>
        <dbReference type="EMBL" id="MDX5931648.1"/>
    </source>
</evidence>
<dbReference type="EMBL" id="JAWXYB010000018">
    <property type="protein sequence ID" value="MDX5931648.1"/>
    <property type="molecule type" value="Genomic_DNA"/>
</dbReference>
<dbReference type="GO" id="GO:0033072">
    <property type="term" value="P:vancomycin biosynthetic process"/>
    <property type="evidence" value="ECO:0007669"/>
    <property type="project" value="UniProtKB-ARBA"/>
</dbReference>
<accession>A0AAW9DRH9</accession>
<dbReference type="InterPro" id="IPR050426">
    <property type="entry name" value="Glycosyltransferase_28"/>
</dbReference>
<keyword evidence="4" id="KW-1185">Reference proteome</keyword>
<dbReference type="InterPro" id="IPR002213">
    <property type="entry name" value="UDP_glucos_trans"/>
</dbReference>
<dbReference type="GO" id="GO:0008194">
    <property type="term" value="F:UDP-glycosyltransferase activity"/>
    <property type="evidence" value="ECO:0007669"/>
    <property type="project" value="InterPro"/>
</dbReference>
<comment type="caution">
    <text evidence="3">The sequence shown here is derived from an EMBL/GenBank/DDBJ whole genome shotgun (WGS) entry which is preliminary data.</text>
</comment>
<feature type="domain" description="Erythromycin biosynthesis protein CIII-like C-terminal" evidence="2">
    <location>
        <begin position="308"/>
        <end position="404"/>
    </location>
</feature>
<proteinExistence type="predicted"/>
<dbReference type="PANTHER" id="PTHR48050:SF13">
    <property type="entry name" value="STEROL 3-BETA-GLUCOSYLTRANSFERASE UGT80A2"/>
    <property type="match status" value="1"/>
</dbReference>
<dbReference type="PANTHER" id="PTHR48050">
    <property type="entry name" value="STEROL 3-BETA-GLUCOSYLTRANSFERASE"/>
    <property type="match status" value="1"/>
</dbReference>
<dbReference type="Pfam" id="PF03033">
    <property type="entry name" value="Glyco_transf_28"/>
    <property type="match status" value="1"/>
</dbReference>
<evidence type="ECO:0000313" key="4">
    <source>
        <dbReference type="Proteomes" id="UP001279553"/>
    </source>
</evidence>
<sequence length="436" mass="46910">MRVAIFCVGTRGDVQPFLALGAGLRARGHEVVICAATNFAAMIRDAGLDHAPLTADYDRLMRRAPEMIENGMNVVRGGRIMARYLAEMAAHWPAEGRAAASGADLLIGQGPATVLAGSLSQALGIPVVQAQLQPMTPCRDIPPMVLPPLPVRLPGAVNRGLYHALRWFMWSLVCGPVNRHLRAPLGLADYAWQGPQHDAPRAHRRTLYAYSPAILPRSRDWTDDIAVTGYWFHDRARTWTPPEPLVRFLEAGPKPIYIGFGSMFARDAEPLAAAVIASVRQAGQRAVIARGWGGIAVDEGRDDPLIHVIGEAPHDWLLPRMAAAVHHGGAGTTAAAIRAGIPSLILPFITEQAFWSVQLERAGVAVLRIARKAVTPDRLAQGYRHLLAPAIAARARALGERIAAEDGVGTAIAQLEAWGLLRAPVRQPVSAAMIAD</sequence>
<dbReference type="CDD" id="cd03784">
    <property type="entry name" value="GT1_Gtf-like"/>
    <property type="match status" value="1"/>
</dbReference>
<dbReference type="FunFam" id="3.40.50.2000:FF:000009">
    <property type="entry name" value="Sterol 3-beta-glucosyltransferase UGT80A2"/>
    <property type="match status" value="1"/>
</dbReference>
<feature type="domain" description="Glycosyltransferase family 28 N-terminal" evidence="1">
    <location>
        <begin position="3"/>
        <end position="88"/>
    </location>
</feature>
<organism evidence="3 4">
    <name type="scientific">Acidiphilium acidophilum</name>
    <name type="common">Thiobacillus acidophilus</name>
    <dbReference type="NCBI Taxonomy" id="76588"/>
    <lineage>
        <taxon>Bacteria</taxon>
        <taxon>Pseudomonadati</taxon>
        <taxon>Pseudomonadota</taxon>
        <taxon>Alphaproteobacteria</taxon>
        <taxon>Acetobacterales</taxon>
        <taxon>Acidocellaceae</taxon>
        <taxon>Acidiphilium</taxon>
    </lineage>
</organism>
<dbReference type="AlphaFoldDB" id="A0AAW9DRH9"/>
<reference evidence="3 4" key="1">
    <citation type="submission" date="2023-11" db="EMBL/GenBank/DDBJ databases">
        <title>MicrobeMod: A computational toolkit for identifying prokaryotic methylation and restriction-modification with nanopore sequencing.</title>
        <authorList>
            <person name="Crits-Christoph A."/>
            <person name="Kang S.C."/>
            <person name="Lee H."/>
            <person name="Ostrov N."/>
        </authorList>
    </citation>
    <scope>NUCLEOTIDE SEQUENCE [LARGE SCALE GENOMIC DNA]</scope>
    <source>
        <strain evidence="3 4">DSMZ 700</strain>
    </source>
</reference>
<dbReference type="GO" id="GO:0016758">
    <property type="term" value="F:hexosyltransferase activity"/>
    <property type="evidence" value="ECO:0007669"/>
    <property type="project" value="InterPro"/>
</dbReference>
<dbReference type="Gene3D" id="3.40.50.2000">
    <property type="entry name" value="Glycogen Phosphorylase B"/>
    <property type="match status" value="2"/>
</dbReference>
<dbReference type="Proteomes" id="UP001279553">
    <property type="component" value="Unassembled WGS sequence"/>
</dbReference>
<evidence type="ECO:0000259" key="1">
    <source>
        <dbReference type="Pfam" id="PF03033"/>
    </source>
</evidence>
<evidence type="ECO:0000259" key="2">
    <source>
        <dbReference type="Pfam" id="PF06722"/>
    </source>
</evidence>
<dbReference type="GO" id="GO:0005975">
    <property type="term" value="P:carbohydrate metabolic process"/>
    <property type="evidence" value="ECO:0007669"/>
    <property type="project" value="InterPro"/>
</dbReference>
<name>A0AAW9DRH9_ACIAO</name>
<dbReference type="Pfam" id="PF06722">
    <property type="entry name" value="EryCIII-like_C"/>
    <property type="match status" value="1"/>
</dbReference>
<dbReference type="InterPro" id="IPR004276">
    <property type="entry name" value="GlycoTrans_28_N"/>
</dbReference>
<dbReference type="SUPFAM" id="SSF53756">
    <property type="entry name" value="UDP-Glycosyltransferase/glycogen phosphorylase"/>
    <property type="match status" value="1"/>
</dbReference>